<evidence type="ECO:0000256" key="1">
    <source>
        <dbReference type="ARBA" id="ARBA00022729"/>
    </source>
</evidence>
<feature type="signal peptide" evidence="4">
    <location>
        <begin position="1"/>
        <end position="29"/>
    </location>
</feature>
<reference evidence="6 7" key="1">
    <citation type="submission" date="2024-04" db="EMBL/GenBank/DDBJ databases">
        <authorList>
            <person name="Waldvogel A.-M."/>
            <person name="Schoenle A."/>
        </authorList>
    </citation>
    <scope>NUCLEOTIDE SEQUENCE [LARGE SCALE GENOMIC DNA]</scope>
</reference>
<feature type="chain" id="PRO_5043943131" description="ZP domain-containing protein" evidence="4">
    <location>
        <begin position="30"/>
        <end position="739"/>
    </location>
</feature>
<dbReference type="Pfam" id="PF00100">
    <property type="entry name" value="Zona_pellucida"/>
    <property type="match status" value="1"/>
</dbReference>
<sequence length="739" mass="79620">MSLCRIPLPTKMYALTLLVLLQGFGLAWPKIIEPLGMTVHVVPQESTSGKTVRAHFTAIISGECSDVSSPCDGVDNCVVEENTVPFTGTLAGSSWCSHHWQQTLDSNYEGTISFGPGASRDLFVKLKADPVVRANSGKLNHPAFVALPPPLRARENCPHHFPLAVRDLDGDRVRCRFALEDQDECNKCDLLSFVELDSEKCSLTFTGDAKAGEYHVYLMAEDRVPSPSSMQAPSAAMSAVPVVLSLTVEAAVHSCSVEPVASEETLKENSVMEIFPYSIKNFSVEYDSAAESVTDIAVIGPPGLYRVRFASIGSLSSLDIAWVRTENKLPLLVPICFVANTASLQSEPRCVWLYQRETLSLPTGTVLTCDNSQMTLALPTSALTQIRLSDLRLNDPDCTLSFNDTFLFATIPLLGCGTLPVHSGDELIYTNKIYTDIKSTQVIRRSNRLVLPLACRIPGVKATGPNYKNMDTPETKVFGPKPKVALTFHFPGQGPLSKFTKNPNFRTNTRRVRREVGDESKNATSNTTTAAPSVTEAATTAAIGSQIQQLDMYVSSNSSAPRVEMIVNSCWESETEDFKNPHLVMESGCTATASVTEIVTNVTGTKVFRMNLPGLNTAGTVMYMRCTVNLCVALLPSGSCPDLCTTKISRATLVNSVFSSSYTVTSDPISLVVTKAPPTTITTTPTTTTPTTTTTTAPTTTTTAPTTTTTAPTTANAPEKAPSMALGVLLALIILQPFL</sequence>
<dbReference type="Gene3D" id="2.60.40.4100">
    <property type="entry name" value="Zona pellucida, ZP-C domain"/>
    <property type="match status" value="1"/>
</dbReference>
<dbReference type="PROSITE" id="PS51034">
    <property type="entry name" value="ZP_2"/>
    <property type="match status" value="1"/>
</dbReference>
<feature type="region of interest" description="Disordered" evidence="3">
    <location>
        <begin position="680"/>
        <end position="718"/>
    </location>
</feature>
<evidence type="ECO:0000259" key="5">
    <source>
        <dbReference type="PROSITE" id="PS51034"/>
    </source>
</evidence>
<keyword evidence="7" id="KW-1185">Reference proteome</keyword>
<dbReference type="InterPro" id="IPR055356">
    <property type="entry name" value="ZP-N"/>
</dbReference>
<name>A0AAV2LVD2_KNICA</name>
<dbReference type="PANTHER" id="PTHR14002:SF43">
    <property type="entry name" value="DELTA-LIKE PROTEIN"/>
    <property type="match status" value="1"/>
</dbReference>
<evidence type="ECO:0000256" key="2">
    <source>
        <dbReference type="ARBA" id="ARBA00023157"/>
    </source>
</evidence>
<feature type="compositionally biased region" description="Low complexity" evidence="3">
    <location>
        <begin position="522"/>
        <end position="532"/>
    </location>
</feature>
<accession>A0AAV2LVD2</accession>
<dbReference type="InterPro" id="IPR001507">
    <property type="entry name" value="ZP_dom"/>
</dbReference>
<evidence type="ECO:0000313" key="7">
    <source>
        <dbReference type="Proteomes" id="UP001497482"/>
    </source>
</evidence>
<dbReference type="AlphaFoldDB" id="A0AAV2LVD2"/>
<gene>
    <name evidence="6" type="ORF">KC01_LOCUS32202</name>
</gene>
<feature type="compositionally biased region" description="Low complexity" evidence="3">
    <location>
        <begin position="680"/>
        <end position="715"/>
    </location>
</feature>
<dbReference type="Proteomes" id="UP001497482">
    <property type="component" value="Chromosome 4"/>
</dbReference>
<keyword evidence="2" id="KW-1015">Disulfide bond</keyword>
<dbReference type="Gene3D" id="2.60.40.3210">
    <property type="entry name" value="Zona pellucida, ZP-N domain"/>
    <property type="match status" value="1"/>
</dbReference>
<evidence type="ECO:0000256" key="4">
    <source>
        <dbReference type="SAM" id="SignalP"/>
    </source>
</evidence>
<keyword evidence="1 4" id="KW-0732">Signal</keyword>
<evidence type="ECO:0000313" key="6">
    <source>
        <dbReference type="EMBL" id="CAL1604737.1"/>
    </source>
</evidence>
<feature type="domain" description="ZP" evidence="5">
    <location>
        <begin position="368"/>
        <end position="647"/>
    </location>
</feature>
<dbReference type="EMBL" id="OZ035826">
    <property type="protein sequence ID" value="CAL1604737.1"/>
    <property type="molecule type" value="Genomic_DNA"/>
</dbReference>
<feature type="region of interest" description="Disordered" evidence="3">
    <location>
        <begin position="513"/>
        <end position="532"/>
    </location>
</feature>
<dbReference type="InterPro" id="IPR042235">
    <property type="entry name" value="ZP-C_dom"/>
</dbReference>
<dbReference type="SMART" id="SM00241">
    <property type="entry name" value="ZP"/>
    <property type="match status" value="1"/>
</dbReference>
<dbReference type="PANTHER" id="PTHR14002">
    <property type="entry name" value="ENDOGLIN/TGF-BETA RECEPTOR TYPE III"/>
    <property type="match status" value="1"/>
</dbReference>
<dbReference type="Pfam" id="PF23344">
    <property type="entry name" value="ZP-N"/>
    <property type="match status" value="1"/>
</dbReference>
<organism evidence="6 7">
    <name type="scientific">Knipowitschia caucasica</name>
    <name type="common">Caucasian dwarf goby</name>
    <name type="synonym">Pomatoschistus caucasicus</name>
    <dbReference type="NCBI Taxonomy" id="637954"/>
    <lineage>
        <taxon>Eukaryota</taxon>
        <taxon>Metazoa</taxon>
        <taxon>Chordata</taxon>
        <taxon>Craniata</taxon>
        <taxon>Vertebrata</taxon>
        <taxon>Euteleostomi</taxon>
        <taxon>Actinopterygii</taxon>
        <taxon>Neopterygii</taxon>
        <taxon>Teleostei</taxon>
        <taxon>Neoteleostei</taxon>
        <taxon>Acanthomorphata</taxon>
        <taxon>Gobiaria</taxon>
        <taxon>Gobiiformes</taxon>
        <taxon>Gobioidei</taxon>
        <taxon>Gobiidae</taxon>
        <taxon>Gobiinae</taxon>
        <taxon>Knipowitschia</taxon>
    </lineage>
</organism>
<dbReference type="InterPro" id="IPR055355">
    <property type="entry name" value="ZP-C"/>
</dbReference>
<protein>
    <recommendedName>
        <fullName evidence="5">ZP domain-containing protein</fullName>
    </recommendedName>
</protein>
<proteinExistence type="predicted"/>
<evidence type="ECO:0000256" key="3">
    <source>
        <dbReference type="SAM" id="MobiDB-lite"/>
    </source>
</evidence>